<dbReference type="EC" id="2.7.7.65" evidence="1"/>
<dbReference type="STRING" id="1630136.AS592_04970"/>
<dbReference type="GO" id="GO:0005886">
    <property type="term" value="C:plasma membrane"/>
    <property type="evidence" value="ECO:0007669"/>
    <property type="project" value="TreeGrafter"/>
</dbReference>
<evidence type="ECO:0000313" key="5">
    <source>
        <dbReference type="EMBL" id="KYJ85940.1"/>
    </source>
</evidence>
<keyword evidence="3" id="KW-0472">Membrane</keyword>
<dbReference type="GO" id="GO:0052621">
    <property type="term" value="F:diguanylate cyclase activity"/>
    <property type="evidence" value="ECO:0007669"/>
    <property type="project" value="UniProtKB-EC"/>
</dbReference>
<dbReference type="PANTHER" id="PTHR45138:SF9">
    <property type="entry name" value="DIGUANYLATE CYCLASE DGCM-RELATED"/>
    <property type="match status" value="1"/>
</dbReference>
<evidence type="ECO:0000313" key="6">
    <source>
        <dbReference type="Proteomes" id="UP000075359"/>
    </source>
</evidence>
<keyword evidence="3" id="KW-0812">Transmembrane</keyword>
<proteinExistence type="predicted"/>
<dbReference type="PROSITE" id="PS50887">
    <property type="entry name" value="GGDEF"/>
    <property type="match status" value="1"/>
</dbReference>
<keyword evidence="6" id="KW-1185">Reference proteome</keyword>
<organism evidence="5 6">
    <name type="scientific">Sulfurovum riftiae</name>
    <dbReference type="NCBI Taxonomy" id="1630136"/>
    <lineage>
        <taxon>Bacteria</taxon>
        <taxon>Pseudomonadati</taxon>
        <taxon>Campylobacterota</taxon>
        <taxon>Epsilonproteobacteria</taxon>
        <taxon>Campylobacterales</taxon>
        <taxon>Sulfurovaceae</taxon>
        <taxon>Sulfurovum</taxon>
    </lineage>
</organism>
<dbReference type="NCBIfam" id="TIGR00254">
    <property type="entry name" value="GGDEF"/>
    <property type="match status" value="1"/>
</dbReference>
<evidence type="ECO:0000256" key="3">
    <source>
        <dbReference type="SAM" id="Phobius"/>
    </source>
</evidence>
<dbReference type="SMART" id="SM00267">
    <property type="entry name" value="GGDEF"/>
    <property type="match status" value="1"/>
</dbReference>
<dbReference type="FunFam" id="3.30.70.270:FF:000001">
    <property type="entry name" value="Diguanylate cyclase domain protein"/>
    <property type="match status" value="1"/>
</dbReference>
<feature type="transmembrane region" description="Helical" evidence="3">
    <location>
        <begin position="65"/>
        <end position="84"/>
    </location>
</feature>
<dbReference type="SUPFAM" id="SSF55073">
    <property type="entry name" value="Nucleotide cyclase"/>
    <property type="match status" value="1"/>
</dbReference>
<feature type="domain" description="GGDEF" evidence="4">
    <location>
        <begin position="238"/>
        <end position="372"/>
    </location>
</feature>
<dbReference type="PANTHER" id="PTHR45138">
    <property type="entry name" value="REGULATORY COMPONENTS OF SENSORY TRANSDUCTION SYSTEM"/>
    <property type="match status" value="1"/>
</dbReference>
<evidence type="ECO:0000256" key="1">
    <source>
        <dbReference type="ARBA" id="ARBA00012528"/>
    </source>
</evidence>
<dbReference type="RefSeq" id="WP_067331926.1">
    <property type="nucleotide sequence ID" value="NZ_LNKT01000056.1"/>
</dbReference>
<comment type="caution">
    <text evidence="5">The sequence shown here is derived from an EMBL/GenBank/DDBJ whole genome shotgun (WGS) entry which is preliminary data.</text>
</comment>
<dbReference type="InterPro" id="IPR043128">
    <property type="entry name" value="Rev_trsase/Diguanyl_cyclase"/>
</dbReference>
<name>A0A151CEI0_9BACT</name>
<dbReference type="Pfam" id="PF00990">
    <property type="entry name" value="GGDEF"/>
    <property type="match status" value="1"/>
</dbReference>
<accession>A0A151CEI0</accession>
<sequence length="372" mass="42859">MSFNIFYEKILQFINTGIEDDFTYNETRYLQFTNLAAIATAFAAANGIFIYLYERIFLPPQEHSLFQFLISCTLVLSSLTVIALNRYHHYDKAKDLLLLAPLLVVTTLAFTSQKETGDHLYFFLAPVGIFFFLGLNKKSYMWVAATFVLFLAILYYQANYPPLSPLNETSVQFNYITTLITIFIVLTTLTAFLINTNINMEKKLTELFETDHLTGLYNRHKYSLYSKQLYDEAREKQHHFSVLIFDIDHFKAYNDSYGHLAGDNALRQIADILQKHIQKENDYMFRFGGEEFVAILTDTPLENAKALAQRIHEDILSAKIEHKSSPTHEYITCSAGVSSAVPNRTTPYLSLFEQADNNLYRAKREGRNRVVA</sequence>
<dbReference type="Proteomes" id="UP000075359">
    <property type="component" value="Unassembled WGS sequence"/>
</dbReference>
<dbReference type="GO" id="GO:0043709">
    <property type="term" value="P:cell adhesion involved in single-species biofilm formation"/>
    <property type="evidence" value="ECO:0007669"/>
    <property type="project" value="TreeGrafter"/>
</dbReference>
<dbReference type="InterPro" id="IPR000160">
    <property type="entry name" value="GGDEF_dom"/>
</dbReference>
<dbReference type="InterPro" id="IPR050469">
    <property type="entry name" value="Diguanylate_Cyclase"/>
</dbReference>
<dbReference type="GO" id="GO:1902201">
    <property type="term" value="P:negative regulation of bacterial-type flagellum-dependent cell motility"/>
    <property type="evidence" value="ECO:0007669"/>
    <property type="project" value="TreeGrafter"/>
</dbReference>
<dbReference type="EMBL" id="LNKT01000056">
    <property type="protein sequence ID" value="KYJ85940.1"/>
    <property type="molecule type" value="Genomic_DNA"/>
</dbReference>
<dbReference type="CDD" id="cd01949">
    <property type="entry name" value="GGDEF"/>
    <property type="match status" value="1"/>
</dbReference>
<feature type="transmembrane region" description="Helical" evidence="3">
    <location>
        <begin position="119"/>
        <end position="135"/>
    </location>
</feature>
<feature type="transmembrane region" description="Helical" evidence="3">
    <location>
        <begin position="140"/>
        <end position="158"/>
    </location>
</feature>
<protein>
    <recommendedName>
        <fullName evidence="1">diguanylate cyclase</fullName>
        <ecNumber evidence="1">2.7.7.65</ecNumber>
    </recommendedName>
</protein>
<feature type="transmembrane region" description="Helical" evidence="3">
    <location>
        <begin position="32"/>
        <end position="53"/>
    </location>
</feature>
<evidence type="ECO:0000256" key="2">
    <source>
        <dbReference type="ARBA" id="ARBA00034247"/>
    </source>
</evidence>
<feature type="transmembrane region" description="Helical" evidence="3">
    <location>
        <begin position="173"/>
        <end position="194"/>
    </location>
</feature>
<dbReference type="Gene3D" id="3.30.70.270">
    <property type="match status" value="1"/>
</dbReference>
<keyword evidence="3" id="KW-1133">Transmembrane helix</keyword>
<dbReference type="AlphaFoldDB" id="A0A151CEI0"/>
<dbReference type="InterPro" id="IPR029787">
    <property type="entry name" value="Nucleotide_cyclase"/>
</dbReference>
<gene>
    <name evidence="5" type="ORF">AS592_04970</name>
</gene>
<evidence type="ECO:0000259" key="4">
    <source>
        <dbReference type="PROSITE" id="PS50887"/>
    </source>
</evidence>
<reference evidence="5 6" key="1">
    <citation type="submission" date="2015-11" db="EMBL/GenBank/DDBJ databases">
        <title>Draft genome of Sulfurovum riftiae 1812E, a member of the Epsilonproteobacteria isolated from the tube of the deep-sea hydrothermal vent tubewom Riftia pachyptila.</title>
        <authorList>
            <person name="Vetriani C."/>
            <person name="Giovannelli D."/>
        </authorList>
    </citation>
    <scope>NUCLEOTIDE SEQUENCE [LARGE SCALE GENOMIC DNA]</scope>
    <source>
        <strain evidence="5 6">1812E</strain>
    </source>
</reference>
<comment type="catalytic activity">
    <reaction evidence="2">
        <text>2 GTP = 3',3'-c-di-GMP + 2 diphosphate</text>
        <dbReference type="Rhea" id="RHEA:24898"/>
        <dbReference type="ChEBI" id="CHEBI:33019"/>
        <dbReference type="ChEBI" id="CHEBI:37565"/>
        <dbReference type="ChEBI" id="CHEBI:58805"/>
        <dbReference type="EC" id="2.7.7.65"/>
    </reaction>
</comment>
<feature type="transmembrane region" description="Helical" evidence="3">
    <location>
        <begin position="96"/>
        <end position="113"/>
    </location>
</feature>